<dbReference type="Pfam" id="PF00664">
    <property type="entry name" value="ABC_membrane"/>
    <property type="match status" value="1"/>
</dbReference>
<feature type="chain" id="PRO_5039114868" evidence="12">
    <location>
        <begin position="17"/>
        <end position="582"/>
    </location>
</feature>
<keyword evidence="6" id="KW-1278">Translocase</keyword>
<dbReference type="InterPro" id="IPR039421">
    <property type="entry name" value="Type_1_exporter"/>
</dbReference>
<keyword evidence="5 15" id="KW-0067">ATP-binding</keyword>
<evidence type="ECO:0000256" key="2">
    <source>
        <dbReference type="ARBA" id="ARBA00022519"/>
    </source>
</evidence>
<evidence type="ECO:0000256" key="8">
    <source>
        <dbReference type="ARBA" id="ARBA00023136"/>
    </source>
</evidence>
<evidence type="ECO:0000256" key="6">
    <source>
        <dbReference type="ARBA" id="ARBA00022967"/>
    </source>
</evidence>
<organism evidence="15 16">
    <name type="scientific">Tsukamurella conjunctivitidis</name>
    <dbReference type="NCBI Taxonomy" id="2592068"/>
    <lineage>
        <taxon>Bacteria</taxon>
        <taxon>Bacillati</taxon>
        <taxon>Actinomycetota</taxon>
        <taxon>Actinomycetes</taxon>
        <taxon>Mycobacteriales</taxon>
        <taxon>Tsukamurellaceae</taxon>
        <taxon>Tsukamurella</taxon>
    </lineage>
</organism>
<comment type="similarity">
    <text evidence="9">Belongs to the ABC transporter superfamily. Siderophore-Fe(3+) uptake transporter (SIUT) (TC 3.A.1.21) family.</text>
</comment>
<feature type="domain" description="ABC transporter" evidence="13">
    <location>
        <begin position="364"/>
        <end position="581"/>
    </location>
</feature>
<gene>
    <name evidence="15" type="ORF">FK530_20080</name>
</gene>
<feature type="compositionally biased region" description="Pro residues" evidence="10">
    <location>
        <begin position="337"/>
        <end position="372"/>
    </location>
</feature>
<dbReference type="OrthoDB" id="9760776at2"/>
<keyword evidence="8 11" id="KW-0472">Membrane</keyword>
<dbReference type="Gene3D" id="3.40.50.300">
    <property type="entry name" value="P-loop containing nucleotide triphosphate hydrolases"/>
    <property type="match status" value="1"/>
</dbReference>
<feature type="transmembrane region" description="Helical" evidence="11">
    <location>
        <begin position="240"/>
        <end position="257"/>
    </location>
</feature>
<dbReference type="PANTHER" id="PTHR24221:SF654">
    <property type="entry name" value="ATP-BINDING CASSETTE SUB-FAMILY B MEMBER 6"/>
    <property type="match status" value="1"/>
</dbReference>
<keyword evidence="3 11" id="KW-0812">Transmembrane</keyword>
<comment type="subcellular location">
    <subcellularLocation>
        <location evidence="1">Cell inner membrane</location>
        <topology evidence="1">Multi-pass membrane protein</topology>
    </subcellularLocation>
</comment>
<dbReference type="RefSeq" id="WP_146488753.1">
    <property type="nucleotide sequence ID" value="NZ_VIGX01000017.1"/>
</dbReference>
<dbReference type="PROSITE" id="PS50929">
    <property type="entry name" value="ABC_TM1F"/>
    <property type="match status" value="1"/>
</dbReference>
<reference evidence="15 16" key="1">
    <citation type="submission" date="2019-06" db="EMBL/GenBank/DDBJ databases">
        <title>Tsukamurella conjunctivitidis sp. nov., Tsukamurella assacharolytica sp. nov. and Tsukamurella sputae sp. nov. isolated from patients with conjunctivitis, bacteraemia (lymphoma) and respiratory infection (sputum) in Hong Kong.</title>
        <authorList>
            <person name="Teng J.L.L."/>
            <person name="Lee H.H."/>
            <person name="Fong J.Y.H."/>
            <person name="Fok K.M.N."/>
            <person name="Lau S.K.P."/>
            <person name="Woo P.C.Y."/>
        </authorList>
    </citation>
    <scope>NUCLEOTIDE SEQUENCE [LARGE SCALE GENOMIC DNA]</scope>
    <source>
        <strain evidence="15 16">HKU72</strain>
    </source>
</reference>
<keyword evidence="2" id="KW-1003">Cell membrane</keyword>
<dbReference type="SUPFAM" id="SSF90123">
    <property type="entry name" value="ABC transporter transmembrane region"/>
    <property type="match status" value="1"/>
</dbReference>
<dbReference type="Gene3D" id="1.20.1560.10">
    <property type="entry name" value="ABC transporter type 1, transmembrane domain"/>
    <property type="match status" value="1"/>
</dbReference>
<keyword evidence="2" id="KW-0997">Cell inner membrane</keyword>
<dbReference type="EMBL" id="VIGX01000017">
    <property type="protein sequence ID" value="TWS27122.1"/>
    <property type="molecule type" value="Genomic_DNA"/>
</dbReference>
<comment type="caution">
    <text evidence="15">The sequence shown here is derived from an EMBL/GenBank/DDBJ whole genome shotgun (WGS) entry which is preliminary data.</text>
</comment>
<evidence type="ECO:0000256" key="10">
    <source>
        <dbReference type="SAM" id="MobiDB-lite"/>
    </source>
</evidence>
<dbReference type="SUPFAM" id="SSF52540">
    <property type="entry name" value="P-loop containing nucleoside triphosphate hydrolases"/>
    <property type="match status" value="1"/>
</dbReference>
<dbReference type="GO" id="GO:0140359">
    <property type="term" value="F:ABC-type transporter activity"/>
    <property type="evidence" value="ECO:0007669"/>
    <property type="project" value="InterPro"/>
</dbReference>
<proteinExistence type="inferred from homology"/>
<protein>
    <submittedName>
        <fullName evidence="15">ATP-binding cassette domain-containing protein</fullName>
    </submittedName>
</protein>
<evidence type="ECO:0000256" key="5">
    <source>
        <dbReference type="ARBA" id="ARBA00022840"/>
    </source>
</evidence>
<feature type="transmembrane region" description="Helical" evidence="11">
    <location>
        <begin position="54"/>
        <end position="75"/>
    </location>
</feature>
<evidence type="ECO:0000256" key="11">
    <source>
        <dbReference type="SAM" id="Phobius"/>
    </source>
</evidence>
<sequence>MKLLKFLLSISPAAIAAAVVAGLIAGGANAYLLTLINGLVAPGPMPTVTVTQFVLTAVVVVVAGVASQLILLHLAQAAVYRLRARLSQRVLAAPLEHIERLGDHRLLATLTEDVRSLSMAVSGIPGLCIDLATIIGALAYLATVSGTLFAVSVAGTLIGIACVETVLRRVRETYRRARELDDALIGSFQEVTHGIKELKLHRARRSDFLDRKLLGTAEDLRGKHVAAGTRFAGGQALGQVLQLGTMVVILFVLARAMELPRETMIGYVLVTTFLSMPMQSLMHRIPDLLRGDVALAKIRGLDLSLETPRDESVLPYDGRPVGDGTVELRGVGYEYLPEPPRPGPGQHPPHAGPGGPGGPPPHPPQGPPPGMPGVPHGFRLGPVDLTLRPGEVTFVVGGNGSGKSTLAKLICGLYAPRIGEIRVGGERGETLTPQNTEWFRQHTTAVFSDFHLFDDYLGLAADDLDDRVRGLLHDLELAHAVTVQDGKLSTLALSTGQRKRLALLTALLEDRPVYLFDEWAADQDPRFRAVFYDRIIPDLKARGKTVVVITHDDRYFDRADQLVKLDFGQVVPTSAAIARGVT</sequence>
<evidence type="ECO:0000259" key="14">
    <source>
        <dbReference type="PROSITE" id="PS50929"/>
    </source>
</evidence>
<dbReference type="GO" id="GO:0005886">
    <property type="term" value="C:plasma membrane"/>
    <property type="evidence" value="ECO:0007669"/>
    <property type="project" value="UniProtKB-SubCell"/>
</dbReference>
<dbReference type="InterPro" id="IPR003593">
    <property type="entry name" value="AAA+_ATPase"/>
</dbReference>
<dbReference type="InterPro" id="IPR036640">
    <property type="entry name" value="ABC1_TM_sf"/>
</dbReference>
<dbReference type="InterPro" id="IPR003439">
    <property type="entry name" value="ABC_transporter-like_ATP-bd"/>
</dbReference>
<dbReference type="GO" id="GO:0005524">
    <property type="term" value="F:ATP binding"/>
    <property type="evidence" value="ECO:0007669"/>
    <property type="project" value="UniProtKB-KW"/>
</dbReference>
<evidence type="ECO:0000313" key="16">
    <source>
        <dbReference type="Proteomes" id="UP000319375"/>
    </source>
</evidence>
<dbReference type="PANTHER" id="PTHR24221">
    <property type="entry name" value="ATP-BINDING CASSETTE SUB-FAMILY B"/>
    <property type="match status" value="1"/>
</dbReference>
<name>A0A5C5RWP2_9ACTN</name>
<evidence type="ECO:0000256" key="3">
    <source>
        <dbReference type="ARBA" id="ARBA00022692"/>
    </source>
</evidence>
<keyword evidence="4" id="KW-0547">Nucleotide-binding</keyword>
<evidence type="ECO:0000256" key="4">
    <source>
        <dbReference type="ARBA" id="ARBA00022741"/>
    </source>
</evidence>
<keyword evidence="16" id="KW-1185">Reference proteome</keyword>
<keyword evidence="7 11" id="KW-1133">Transmembrane helix</keyword>
<feature type="transmembrane region" description="Helical" evidence="11">
    <location>
        <begin position="148"/>
        <end position="167"/>
    </location>
</feature>
<evidence type="ECO:0000256" key="9">
    <source>
        <dbReference type="ARBA" id="ARBA00023455"/>
    </source>
</evidence>
<dbReference type="GO" id="GO:0016887">
    <property type="term" value="F:ATP hydrolysis activity"/>
    <property type="evidence" value="ECO:0007669"/>
    <property type="project" value="InterPro"/>
</dbReference>
<dbReference type="Pfam" id="PF00005">
    <property type="entry name" value="ABC_tran"/>
    <property type="match status" value="1"/>
</dbReference>
<feature type="domain" description="ABC transmembrane type-1" evidence="14">
    <location>
        <begin position="13"/>
        <end position="290"/>
    </location>
</feature>
<evidence type="ECO:0000256" key="12">
    <source>
        <dbReference type="SAM" id="SignalP"/>
    </source>
</evidence>
<evidence type="ECO:0000256" key="1">
    <source>
        <dbReference type="ARBA" id="ARBA00004429"/>
    </source>
</evidence>
<dbReference type="InterPro" id="IPR027417">
    <property type="entry name" value="P-loop_NTPase"/>
</dbReference>
<feature type="signal peptide" evidence="12">
    <location>
        <begin position="1"/>
        <end position="16"/>
    </location>
</feature>
<dbReference type="PROSITE" id="PS50893">
    <property type="entry name" value="ABC_TRANSPORTER_2"/>
    <property type="match status" value="1"/>
</dbReference>
<evidence type="ECO:0000259" key="13">
    <source>
        <dbReference type="PROSITE" id="PS50893"/>
    </source>
</evidence>
<feature type="transmembrane region" description="Helical" evidence="11">
    <location>
        <begin position="120"/>
        <end position="142"/>
    </location>
</feature>
<accession>A0A5C5RWP2</accession>
<evidence type="ECO:0000313" key="15">
    <source>
        <dbReference type="EMBL" id="TWS27122.1"/>
    </source>
</evidence>
<dbReference type="InterPro" id="IPR011527">
    <property type="entry name" value="ABC1_TM_dom"/>
</dbReference>
<dbReference type="SMART" id="SM00382">
    <property type="entry name" value="AAA"/>
    <property type="match status" value="1"/>
</dbReference>
<keyword evidence="12" id="KW-0732">Signal</keyword>
<dbReference type="Proteomes" id="UP000319375">
    <property type="component" value="Unassembled WGS sequence"/>
</dbReference>
<evidence type="ECO:0000256" key="7">
    <source>
        <dbReference type="ARBA" id="ARBA00022989"/>
    </source>
</evidence>
<dbReference type="AlphaFoldDB" id="A0A5C5RWP2"/>
<feature type="region of interest" description="Disordered" evidence="10">
    <location>
        <begin position="333"/>
        <end position="382"/>
    </location>
</feature>
<dbReference type="GO" id="GO:0034040">
    <property type="term" value="F:ATPase-coupled lipid transmembrane transporter activity"/>
    <property type="evidence" value="ECO:0007669"/>
    <property type="project" value="TreeGrafter"/>
</dbReference>